<dbReference type="Proteomes" id="UP000500791">
    <property type="component" value="Chromosome"/>
</dbReference>
<sequence>MTMRVGAVAAIVGSLILALPLMAQEAVPQTGAGVDQQILPEIDGTALGLLPSRATGLPTDLWSSSTSSRVVRDIRAVKGTGTPSARALFERLLLAEAIPPEGDTGDVLAARIEALLELGSLDAAEAMLARAPVTASDAEIVALALDVAALTNRSAPACARLAARPGLSPGLAHTIWCKARHGEWPLAKLTLDTAVALDQFDPVMADHLHWFLDSEAFPPTTELPLPEPMTALAFALRESTGQVRAPGPLPLAWMDGDLTGNRTLRARMAAAEALARGGVLPPSVLFSAYRAGSPAASGGIWGRAQAVQDFDAALRSNNTETVLTALHEMDSLLAPLGLRAAAAREYGSALGAIPVGEADDLVAQYMLLDGRSAGARAWMPDPAPYADRVAYAIQMTPPAPMPDEPPRHDRDILSRAIYDAFDTAIEDPIAPGAIGSRLLDALRILDAGTMVETDDLRRALILLRRAGQDRLARAIAVETLFLGDRG</sequence>
<organism evidence="2 3">
    <name type="scientific">Pontivivens nitratireducens</name>
    <dbReference type="NCBI Taxonomy" id="2758038"/>
    <lineage>
        <taxon>Bacteria</taxon>
        <taxon>Pseudomonadati</taxon>
        <taxon>Pseudomonadota</taxon>
        <taxon>Alphaproteobacteria</taxon>
        <taxon>Rhodobacterales</taxon>
        <taxon>Paracoccaceae</taxon>
        <taxon>Pontivivens</taxon>
    </lineage>
</organism>
<evidence type="ECO:0000256" key="1">
    <source>
        <dbReference type="SAM" id="SignalP"/>
    </source>
</evidence>
<dbReference type="RefSeq" id="WP_166191536.1">
    <property type="nucleotide sequence ID" value="NZ_CP049811.1"/>
</dbReference>
<evidence type="ECO:0000313" key="3">
    <source>
        <dbReference type="Proteomes" id="UP000500791"/>
    </source>
</evidence>
<feature type="signal peptide" evidence="1">
    <location>
        <begin position="1"/>
        <end position="23"/>
    </location>
</feature>
<keyword evidence="1" id="KW-0732">Signal</keyword>
<dbReference type="AlphaFoldDB" id="A0A6G7VMD8"/>
<evidence type="ECO:0000313" key="2">
    <source>
        <dbReference type="EMBL" id="QIK41209.1"/>
    </source>
</evidence>
<keyword evidence="3" id="KW-1185">Reference proteome</keyword>
<name>A0A6G7VMD8_9RHOB</name>
<gene>
    <name evidence="2" type="ORF">G8E03_10765</name>
</gene>
<feature type="chain" id="PRO_5026054114" evidence="1">
    <location>
        <begin position="24"/>
        <end position="486"/>
    </location>
</feature>
<reference evidence="2 3" key="1">
    <citation type="submission" date="2020-03" db="EMBL/GenBank/DDBJ databases">
        <title>Complete genome sequence of Monaibacterium sp. ALG8 with diverse plasmids.</title>
        <authorList>
            <person name="Sun C."/>
        </authorList>
    </citation>
    <scope>NUCLEOTIDE SEQUENCE [LARGE SCALE GENOMIC DNA]</scope>
    <source>
        <strain evidence="2 3">ALG8</strain>
    </source>
</reference>
<proteinExistence type="predicted"/>
<dbReference type="KEGG" id="mon:G8E03_10765"/>
<dbReference type="EMBL" id="CP049811">
    <property type="protein sequence ID" value="QIK41209.1"/>
    <property type="molecule type" value="Genomic_DNA"/>
</dbReference>
<accession>A0A6G7VMD8</accession>
<protein>
    <submittedName>
        <fullName evidence="2">Uncharacterized protein</fullName>
    </submittedName>
</protein>